<evidence type="ECO:0000256" key="2">
    <source>
        <dbReference type="SAM" id="Phobius"/>
    </source>
</evidence>
<evidence type="ECO:0000313" key="3">
    <source>
        <dbReference type="EMBL" id="CAD7264985.1"/>
    </source>
</evidence>
<keyword evidence="2" id="KW-0472">Membrane</keyword>
<feature type="transmembrane region" description="Helical" evidence="2">
    <location>
        <begin position="240"/>
        <end position="259"/>
    </location>
</feature>
<feature type="compositionally biased region" description="Basic and acidic residues" evidence="1">
    <location>
        <begin position="74"/>
        <end position="87"/>
    </location>
</feature>
<feature type="transmembrane region" description="Helical" evidence="2">
    <location>
        <begin position="298"/>
        <end position="316"/>
    </location>
</feature>
<feature type="region of interest" description="Disordered" evidence="1">
    <location>
        <begin position="106"/>
        <end position="152"/>
    </location>
</feature>
<feature type="compositionally biased region" description="Basic and acidic residues" evidence="1">
    <location>
        <begin position="48"/>
        <end position="62"/>
    </location>
</feature>
<reference evidence="3" key="1">
    <citation type="submission" date="2020-11" db="EMBL/GenBank/DDBJ databases">
        <authorList>
            <person name="Tran Van P."/>
        </authorList>
    </citation>
    <scope>NUCLEOTIDE SEQUENCE</scope>
</reference>
<organism evidence="3">
    <name type="scientific">Timema shepardi</name>
    <name type="common">Walking stick</name>
    <dbReference type="NCBI Taxonomy" id="629360"/>
    <lineage>
        <taxon>Eukaryota</taxon>
        <taxon>Metazoa</taxon>
        <taxon>Ecdysozoa</taxon>
        <taxon>Arthropoda</taxon>
        <taxon>Hexapoda</taxon>
        <taxon>Insecta</taxon>
        <taxon>Pterygota</taxon>
        <taxon>Neoptera</taxon>
        <taxon>Polyneoptera</taxon>
        <taxon>Phasmatodea</taxon>
        <taxon>Timematodea</taxon>
        <taxon>Timematoidea</taxon>
        <taxon>Timematidae</taxon>
        <taxon>Timema</taxon>
    </lineage>
</organism>
<feature type="transmembrane region" description="Helical" evidence="2">
    <location>
        <begin position="356"/>
        <end position="374"/>
    </location>
</feature>
<dbReference type="AlphaFoldDB" id="A0A7R9B2E5"/>
<feature type="region of interest" description="Disordered" evidence="1">
    <location>
        <begin position="46"/>
        <end position="92"/>
    </location>
</feature>
<evidence type="ECO:0000256" key="1">
    <source>
        <dbReference type="SAM" id="MobiDB-lite"/>
    </source>
</evidence>
<keyword evidence="2" id="KW-0812">Transmembrane</keyword>
<feature type="transmembrane region" description="Helical" evidence="2">
    <location>
        <begin position="265"/>
        <end position="286"/>
    </location>
</feature>
<gene>
    <name evidence="3" type="ORF">TSIB3V08_LOCUS9031</name>
</gene>
<dbReference type="EMBL" id="OC004967">
    <property type="protein sequence ID" value="CAD7264985.1"/>
    <property type="molecule type" value="Genomic_DNA"/>
</dbReference>
<name>A0A7R9B2E5_TIMSH</name>
<proteinExistence type="predicted"/>
<keyword evidence="2" id="KW-1133">Transmembrane helix</keyword>
<accession>A0A7R9B2E5</accession>
<sequence>MWVQQKGVLTHFSFNVRECLEVSLFQRSSIKLSTVNGLASLRRTWRHGHPEDMETRASRGHGDTGIQRTRRHGHPEDTDTRASRGHGDTGIQRTWRHWHPEDMETLASRGHGDTGIQRTRRHWHPEDTETRASRRTRRHGHPEDTETRASRGHSFSDVVLDGCAHAHIGGGGEEGGTASYEPPLQLNSKHYLQAPVKKPHWLVDKRKGAMNLECVNVIRQGPYIARCRHDQMTLEVLRPAWSQLNVFGIVCMACASPAILSGTHWFLFVVVTSFIATLIWVFVYLLGIREALKLPINWILTIWPFDLISPLLSWCVEELISELGTPLGRIPLALDGNGIVGIRQRKFHPLLKLISLYHQALLVSIVGYGEGVWVQQLRRDRALKGKLEAFEKNSHETFWGLQNCTNKCVVCHHRCLAPTLRGTKEGRQILA</sequence>
<protein>
    <submittedName>
        <fullName evidence="3">Uncharacterized protein</fullName>
    </submittedName>
</protein>